<dbReference type="SUPFAM" id="SSF57845">
    <property type="entry name" value="B-box zinc-binding domain"/>
    <property type="match status" value="1"/>
</dbReference>
<keyword evidence="8" id="KW-0862">Zinc</keyword>
<evidence type="ECO:0000259" key="11">
    <source>
        <dbReference type="PROSITE" id="PS50089"/>
    </source>
</evidence>
<dbReference type="SUPFAM" id="SSF63829">
    <property type="entry name" value="Calcium-dependent phosphotriesterase"/>
    <property type="match status" value="1"/>
</dbReference>
<dbReference type="Gene3D" id="3.30.160.60">
    <property type="entry name" value="Classic Zinc Finger"/>
    <property type="match status" value="1"/>
</dbReference>
<evidence type="ECO:0000256" key="3">
    <source>
        <dbReference type="ARBA" id="ARBA00012483"/>
    </source>
</evidence>
<dbReference type="PANTHER" id="PTHR24104">
    <property type="entry name" value="E3 UBIQUITIN-PROTEIN LIGASE NHLRC1-RELATED"/>
    <property type="match status" value="1"/>
</dbReference>
<evidence type="ECO:0000256" key="2">
    <source>
        <dbReference type="ARBA" id="ARBA00008518"/>
    </source>
</evidence>
<dbReference type="Proteomes" id="UP000001554">
    <property type="component" value="Chromosome 3"/>
</dbReference>
<dbReference type="InterPro" id="IPR001258">
    <property type="entry name" value="NHL_repeat"/>
</dbReference>
<dbReference type="Pfam" id="PF01436">
    <property type="entry name" value="NHL"/>
    <property type="match status" value="2"/>
</dbReference>
<reference evidence="13" key="1">
    <citation type="journal article" date="2008" name="Nature">
        <title>The amphioxus genome and the evolution of the chordate karyotype.</title>
        <authorList>
            <consortium name="US DOE Joint Genome Institute (JGI-PGF)"/>
            <person name="Putnam N.H."/>
            <person name="Butts T."/>
            <person name="Ferrier D.E.K."/>
            <person name="Furlong R.F."/>
            <person name="Hellsten U."/>
            <person name="Kawashima T."/>
            <person name="Robinson-Rechavi M."/>
            <person name="Shoguchi E."/>
            <person name="Terry A."/>
            <person name="Yu J.-K."/>
            <person name="Benito-Gutierrez E.L."/>
            <person name="Dubchak I."/>
            <person name="Garcia-Fernandez J."/>
            <person name="Gibson-Brown J.J."/>
            <person name="Grigoriev I.V."/>
            <person name="Horton A.C."/>
            <person name="de Jong P.J."/>
            <person name="Jurka J."/>
            <person name="Kapitonov V.V."/>
            <person name="Kohara Y."/>
            <person name="Kuroki Y."/>
            <person name="Lindquist E."/>
            <person name="Lucas S."/>
            <person name="Osoegawa K."/>
            <person name="Pennacchio L.A."/>
            <person name="Salamov A.A."/>
            <person name="Satou Y."/>
            <person name="Sauka-Spengler T."/>
            <person name="Schmutz J."/>
            <person name="Shin-I T."/>
            <person name="Toyoda A."/>
            <person name="Bronner-Fraser M."/>
            <person name="Fujiyama A."/>
            <person name="Holland L.Z."/>
            <person name="Holland P.W.H."/>
            <person name="Satoh N."/>
            <person name="Rokhsar D.S."/>
        </authorList>
    </citation>
    <scope>NUCLEOTIDE SEQUENCE [LARGE SCALE GENOMIC DNA]</scope>
    <source>
        <strain evidence="13">S238N-H82</strain>
        <tissue evidence="13">Testes</tissue>
    </source>
</reference>
<dbReference type="SMART" id="SM00184">
    <property type="entry name" value="RING"/>
    <property type="match status" value="1"/>
</dbReference>
<dbReference type="GO" id="GO:0000209">
    <property type="term" value="P:protein polyubiquitination"/>
    <property type="evidence" value="ECO:0000318"/>
    <property type="project" value="GO_Central"/>
</dbReference>
<dbReference type="PROSITE" id="PS51125">
    <property type="entry name" value="NHL"/>
    <property type="match status" value="2"/>
</dbReference>
<dbReference type="EMBL" id="GG666617">
    <property type="protein sequence ID" value="EEN48429.1"/>
    <property type="molecule type" value="Genomic_DNA"/>
</dbReference>
<dbReference type="InterPro" id="IPR001841">
    <property type="entry name" value="Znf_RING"/>
</dbReference>
<dbReference type="RefSeq" id="XP_035670435.1">
    <property type="nucleotide sequence ID" value="XM_035814542.1"/>
</dbReference>
<feature type="repeat" description="NHL" evidence="10">
    <location>
        <begin position="557"/>
        <end position="600"/>
    </location>
</feature>
<evidence type="ECO:0000256" key="6">
    <source>
        <dbReference type="ARBA" id="ARBA00022737"/>
    </source>
</evidence>
<dbReference type="Pfam" id="PF13445">
    <property type="entry name" value="zf-RING_UBOX"/>
    <property type="match status" value="1"/>
</dbReference>
<name>C3ZGA8_BRAFL</name>
<evidence type="ECO:0000256" key="4">
    <source>
        <dbReference type="ARBA" id="ARBA00022553"/>
    </source>
</evidence>
<dbReference type="OMA" id="TTIDKRD"/>
<dbReference type="eggNOG" id="KOG2177">
    <property type="taxonomic scope" value="Eukaryota"/>
</dbReference>
<dbReference type="PROSITE" id="PS00518">
    <property type="entry name" value="ZF_RING_1"/>
    <property type="match status" value="1"/>
</dbReference>
<dbReference type="CDD" id="cd05819">
    <property type="entry name" value="NHL"/>
    <property type="match status" value="1"/>
</dbReference>
<keyword evidence="14" id="KW-1185">Reference proteome</keyword>
<feature type="domain" description="RING-type" evidence="11">
    <location>
        <begin position="20"/>
        <end position="60"/>
    </location>
</feature>
<dbReference type="PANTHER" id="PTHR24104:SF50">
    <property type="entry name" value="SMP-30_GLUCONOLACTONASE_LRE-LIKE REGION DOMAIN-CONTAINING PROTEIN"/>
    <property type="match status" value="1"/>
</dbReference>
<dbReference type="InterPro" id="IPR050952">
    <property type="entry name" value="TRIM-NHL_E3_ligases"/>
</dbReference>
<proteinExistence type="inferred from homology"/>
<evidence type="ECO:0000259" key="12">
    <source>
        <dbReference type="PROSITE" id="PS50119"/>
    </source>
</evidence>
<keyword evidence="7 9" id="KW-0863">Zinc-finger</keyword>
<dbReference type="KEGG" id="bfo:118411992"/>
<comment type="similarity">
    <text evidence="2">Belongs to the TRIM/RBCC family.</text>
</comment>
<dbReference type="InterPro" id="IPR013083">
    <property type="entry name" value="Znf_RING/FYVE/PHD"/>
</dbReference>
<dbReference type="Gene3D" id="3.30.40.10">
    <property type="entry name" value="Zinc/RING finger domain, C3HC4 (zinc finger)"/>
    <property type="match status" value="1"/>
</dbReference>
<dbReference type="OrthoDB" id="6105938at2759"/>
<feature type="repeat" description="NHL" evidence="10">
    <location>
        <begin position="377"/>
        <end position="417"/>
    </location>
</feature>
<evidence type="ECO:0000256" key="10">
    <source>
        <dbReference type="PROSITE-ProRule" id="PRU00504"/>
    </source>
</evidence>
<gene>
    <name evidence="15" type="primary">LOC118411992</name>
    <name evidence="13" type="ORF">BRAFLDRAFT_67284</name>
</gene>
<dbReference type="GO" id="GO:0043161">
    <property type="term" value="P:proteasome-mediated ubiquitin-dependent protein catabolic process"/>
    <property type="evidence" value="ECO:0000318"/>
    <property type="project" value="GO_Central"/>
</dbReference>
<dbReference type="PROSITE" id="PS50119">
    <property type="entry name" value="ZF_BBOX"/>
    <property type="match status" value="1"/>
</dbReference>
<evidence type="ECO:0000256" key="5">
    <source>
        <dbReference type="ARBA" id="ARBA00022723"/>
    </source>
</evidence>
<evidence type="ECO:0000256" key="9">
    <source>
        <dbReference type="PROSITE-ProRule" id="PRU00024"/>
    </source>
</evidence>
<evidence type="ECO:0000313" key="13">
    <source>
        <dbReference type="EMBL" id="EEN48429.1"/>
    </source>
</evidence>
<keyword evidence="4" id="KW-0597">Phosphoprotein</keyword>
<dbReference type="GO" id="GO:0008270">
    <property type="term" value="F:zinc ion binding"/>
    <property type="evidence" value="ECO:0007669"/>
    <property type="project" value="UniProtKB-KW"/>
</dbReference>
<dbReference type="CDD" id="cd19756">
    <property type="entry name" value="Bbox2"/>
    <property type="match status" value="1"/>
</dbReference>
<comment type="catalytic activity">
    <reaction evidence="1">
        <text>S-ubiquitinyl-[E2 ubiquitin-conjugating enzyme]-L-cysteine + [acceptor protein]-L-lysine = [E2 ubiquitin-conjugating enzyme]-L-cysteine + N(6)-ubiquitinyl-[acceptor protein]-L-lysine.</text>
        <dbReference type="EC" id="2.3.2.27"/>
    </reaction>
</comment>
<keyword evidence="6" id="KW-0677">Repeat</keyword>
<protein>
    <recommendedName>
        <fullName evidence="3">RING-type E3 ubiquitin transferase</fullName>
        <ecNumber evidence="3">2.3.2.27</ecNumber>
    </recommendedName>
</protein>
<reference evidence="15" key="3">
    <citation type="submission" date="2025-04" db="UniProtKB">
        <authorList>
            <consortium name="RefSeq"/>
        </authorList>
    </citation>
    <scope>IDENTIFICATION</scope>
    <source>
        <strain evidence="15">S238N-H82</strain>
        <tissue evidence="15">Testes</tissue>
    </source>
</reference>
<evidence type="ECO:0000256" key="1">
    <source>
        <dbReference type="ARBA" id="ARBA00000900"/>
    </source>
</evidence>
<dbReference type="Gene3D" id="2.120.10.30">
    <property type="entry name" value="TolB, C-terminal domain"/>
    <property type="match status" value="1"/>
</dbReference>
<dbReference type="GO" id="GO:0061630">
    <property type="term" value="F:ubiquitin protein ligase activity"/>
    <property type="evidence" value="ECO:0000318"/>
    <property type="project" value="GO_Central"/>
</dbReference>
<dbReference type="FunFam" id="2.120.10.30:FF:000064">
    <property type="entry name" value="Uncharacterized protein"/>
    <property type="match status" value="1"/>
</dbReference>
<dbReference type="GeneID" id="118411992"/>
<reference evidence="14" key="2">
    <citation type="journal article" date="2020" name="Nat. Ecol. Evol.">
        <title>Deeply conserved synteny resolves early events in vertebrate evolution.</title>
        <authorList>
            <person name="Simakov O."/>
            <person name="Marletaz F."/>
            <person name="Yue J.X."/>
            <person name="O'Connell B."/>
            <person name="Jenkins J."/>
            <person name="Brandt A."/>
            <person name="Calef R."/>
            <person name="Tung C.H."/>
            <person name="Huang T.K."/>
            <person name="Schmutz J."/>
            <person name="Satoh N."/>
            <person name="Yu J.K."/>
            <person name="Putnam N.H."/>
            <person name="Green R.E."/>
            <person name="Rokhsar D.S."/>
        </authorList>
    </citation>
    <scope>NUCLEOTIDE SEQUENCE [LARGE SCALE GENOMIC DNA]</scope>
    <source>
        <strain evidence="14">S238N-H82</strain>
    </source>
</reference>
<accession>C3ZGA8</accession>
<dbReference type="SUPFAM" id="SSF57850">
    <property type="entry name" value="RING/U-box"/>
    <property type="match status" value="1"/>
</dbReference>
<dbReference type="AlphaFoldDB" id="C3ZGA8"/>
<dbReference type="InterPro" id="IPR000315">
    <property type="entry name" value="Znf_B-box"/>
</dbReference>
<dbReference type="Pfam" id="PF00643">
    <property type="entry name" value="zf-B_box"/>
    <property type="match status" value="1"/>
</dbReference>
<dbReference type="InterPro" id="IPR027370">
    <property type="entry name" value="Znf-RING_euk"/>
</dbReference>
<dbReference type="InParanoid" id="C3ZGA8"/>
<evidence type="ECO:0000313" key="14">
    <source>
        <dbReference type="Proteomes" id="UP000001554"/>
    </source>
</evidence>
<dbReference type="PROSITE" id="PS50089">
    <property type="entry name" value="ZF_RING_2"/>
    <property type="match status" value="1"/>
</dbReference>
<sequence>MSTSPKTSSLGDQVKEELSCSICLELFTRPKVLPCQHTFCQDCLHDHAGARSPFLCPNCRLQVNLSPLGVAGLPDNHIVSSLCERLGSQVGLPSGKRRQSKSTNRCLSHPLEEQKVFCKKCQLPLCDLCLETVHDGHPTTTLKKASLERTFSFDSLISEGRNLLETYCNFLRDLRGTEKTLKEQKEQTDNRISYVYNQMVQKLTETKHSLLSEVEQRHRENLETVQEQRETILAKIDELSAACDNAEQGVKKEGMKVFHFETHLGQVMNPRIAPPDSAQAYSVAVFQPTNSAAPKLGNIAVQSFQSASAASGRASQIPTIETEDEEFPPIEITVPPIQLTVPTVEQPVIPRSLSVSPSNTRVKLCRRRSFDLQKVTFGGKGSEAGRFDVPCGVAVSDEGEIFVADCGNHRIQVFTLGGTFVREFPTVLSEDRTIQPDDVAMDADDYLWVVGVDVAAQYTKFGTLLSAVDLRNTGWDRGVAMDTRKNNVLVSQTTIDKRDIVGEVQIFSAEGNVVKTVGGQQGMKNPAYITVDTKGNILVSDNVSHYVYILNHVGYLLLKFGGEGGGEGQLKCPSGICTDSSGNIIVADTHNSRVELFDKTGSWVRHVATGMRGPLAVAMATEGQLVVTDSSDNTVTIFHSY</sequence>
<feature type="domain" description="B box-type" evidence="12">
    <location>
        <begin position="101"/>
        <end position="142"/>
    </location>
</feature>
<dbReference type="SMART" id="SM00336">
    <property type="entry name" value="BBOX"/>
    <property type="match status" value="1"/>
</dbReference>
<evidence type="ECO:0000313" key="15">
    <source>
        <dbReference type="RefSeq" id="XP_035670435.1"/>
    </source>
</evidence>
<dbReference type="InterPro" id="IPR011042">
    <property type="entry name" value="6-blade_b-propeller_TolB-like"/>
</dbReference>
<dbReference type="InterPro" id="IPR017907">
    <property type="entry name" value="Znf_RING_CS"/>
</dbReference>
<dbReference type="EC" id="2.3.2.27" evidence="3"/>
<evidence type="ECO:0000256" key="7">
    <source>
        <dbReference type="ARBA" id="ARBA00022771"/>
    </source>
</evidence>
<keyword evidence="5" id="KW-0479">Metal-binding</keyword>
<evidence type="ECO:0000256" key="8">
    <source>
        <dbReference type="ARBA" id="ARBA00022833"/>
    </source>
</evidence>
<organism>
    <name type="scientific">Branchiostoma floridae</name>
    <name type="common">Florida lancelet</name>
    <name type="synonym">Amphioxus</name>
    <dbReference type="NCBI Taxonomy" id="7739"/>
    <lineage>
        <taxon>Eukaryota</taxon>
        <taxon>Metazoa</taxon>
        <taxon>Chordata</taxon>
        <taxon>Cephalochordata</taxon>
        <taxon>Leptocardii</taxon>
        <taxon>Amphioxiformes</taxon>
        <taxon>Branchiostomatidae</taxon>
        <taxon>Branchiostoma</taxon>
    </lineage>
</organism>